<dbReference type="GO" id="GO:0015074">
    <property type="term" value="P:DNA integration"/>
    <property type="evidence" value="ECO:0007669"/>
    <property type="project" value="InterPro"/>
</dbReference>
<dbReference type="Proteomes" id="UP000636479">
    <property type="component" value="Unassembled WGS sequence"/>
</dbReference>
<dbReference type="RefSeq" id="XP_037215681.1">
    <property type="nucleotide sequence ID" value="XM_037367849.1"/>
</dbReference>
<keyword evidence="2" id="KW-0233">DNA recombination</keyword>
<keyword evidence="1" id="KW-0238">DNA-binding</keyword>
<reference evidence="3" key="1">
    <citation type="submission" date="2020-05" db="EMBL/GenBank/DDBJ databases">
        <title>Mycena genomes resolve the evolution of fungal bioluminescence.</title>
        <authorList>
            <person name="Tsai I.J."/>
        </authorList>
    </citation>
    <scope>NUCLEOTIDE SEQUENCE</scope>
    <source>
        <strain evidence="3">171206Taipei</strain>
    </source>
</reference>
<evidence type="ECO:0000256" key="1">
    <source>
        <dbReference type="ARBA" id="ARBA00023125"/>
    </source>
</evidence>
<accession>A0A8H6S672</accession>
<comment type="caution">
    <text evidence="3">The sequence shown here is derived from an EMBL/GenBank/DDBJ whole genome shotgun (WGS) entry which is preliminary data.</text>
</comment>
<name>A0A8H6S672_9AGAR</name>
<dbReference type="OrthoDB" id="3254233at2759"/>
<dbReference type="SUPFAM" id="SSF56349">
    <property type="entry name" value="DNA breaking-rejoining enzymes"/>
    <property type="match status" value="1"/>
</dbReference>
<dbReference type="PANTHER" id="PTHR34605">
    <property type="entry name" value="PHAGE_INTEGRASE DOMAIN-CONTAINING PROTEIN"/>
    <property type="match status" value="1"/>
</dbReference>
<dbReference type="GeneID" id="59350365"/>
<proteinExistence type="predicted"/>
<gene>
    <name evidence="3" type="ORF">MIND_01130100</name>
</gene>
<dbReference type="PANTHER" id="PTHR34605:SF3">
    <property type="entry name" value="P CELL-TYPE AGGLUTINATION PROTEIN MAP4-LIKE-RELATED"/>
    <property type="match status" value="1"/>
</dbReference>
<dbReference type="Gene3D" id="1.10.150.130">
    <property type="match status" value="1"/>
</dbReference>
<dbReference type="InterPro" id="IPR010998">
    <property type="entry name" value="Integrase_recombinase_N"/>
</dbReference>
<dbReference type="GO" id="GO:0003677">
    <property type="term" value="F:DNA binding"/>
    <property type="evidence" value="ECO:0007669"/>
    <property type="project" value="UniProtKB-KW"/>
</dbReference>
<dbReference type="InterPro" id="IPR011010">
    <property type="entry name" value="DNA_brk_join_enz"/>
</dbReference>
<keyword evidence="4" id="KW-1185">Reference proteome</keyword>
<dbReference type="InterPro" id="IPR052925">
    <property type="entry name" value="Phage_Integrase-like_Recomb"/>
</dbReference>
<sequence length="566" mass="63780">MRTWPKLDSTLRKRSRGTSPVRVIARPAVSDGEADLLRSAKTSTESVAALPTVATAMPASSATGIIQPKSAQTSLTGVPRNHDTLLHRFALEQLGDDEEVVACYLPQFMRGMGWREFEQVSYSRTARYTETDEPLPRPSSHEFSNASAMRTILENPELFQVPQVIRVDRLEALLGRHPNQLFVRSVLTGLREGFWPWIDTHYDSGYPSTWDNSWAPPPSERERDFIASAGGPRAMITSTIPSRQPVREAWTHERFERELAVALNASIDISSAHTYGSALNSWIEFCRINKFSTEPTEKTLAYFVVYRSTHINPNSVDSYLSGICNQLEAVFPQVRAMRRSVLVSRALKGCKRIHGQPVRRKNPLTLGHLRKAIDSLHSMPTHDDLLFLAILLSGFHALHRLGEMTMPDNPRLRNPRKYTKRESVTLNAESYEYWLPAHKADIAFEGNRIIIADQAALKYFLLYLNSRDRLLPFNPYLWARENGQVPPRAWFIKRLKHLFPDPNIAGQSLRAGGATHLAEDGALPHIIQAAGRWSSEAFQVYLRKHPMVLHALLRAGGSGIRPSSSS</sequence>
<evidence type="ECO:0000313" key="4">
    <source>
        <dbReference type="Proteomes" id="UP000636479"/>
    </source>
</evidence>
<dbReference type="GO" id="GO:0006310">
    <property type="term" value="P:DNA recombination"/>
    <property type="evidence" value="ECO:0007669"/>
    <property type="project" value="UniProtKB-KW"/>
</dbReference>
<evidence type="ECO:0000313" key="3">
    <source>
        <dbReference type="EMBL" id="KAF7293518.1"/>
    </source>
</evidence>
<dbReference type="InterPro" id="IPR013762">
    <property type="entry name" value="Integrase-like_cat_sf"/>
</dbReference>
<evidence type="ECO:0000256" key="2">
    <source>
        <dbReference type="ARBA" id="ARBA00023172"/>
    </source>
</evidence>
<dbReference type="Gene3D" id="1.10.443.10">
    <property type="entry name" value="Intergrase catalytic core"/>
    <property type="match status" value="1"/>
</dbReference>
<dbReference type="EMBL" id="JACAZF010000010">
    <property type="protein sequence ID" value="KAF7293518.1"/>
    <property type="molecule type" value="Genomic_DNA"/>
</dbReference>
<organism evidence="3 4">
    <name type="scientific">Mycena indigotica</name>
    <dbReference type="NCBI Taxonomy" id="2126181"/>
    <lineage>
        <taxon>Eukaryota</taxon>
        <taxon>Fungi</taxon>
        <taxon>Dikarya</taxon>
        <taxon>Basidiomycota</taxon>
        <taxon>Agaricomycotina</taxon>
        <taxon>Agaricomycetes</taxon>
        <taxon>Agaricomycetidae</taxon>
        <taxon>Agaricales</taxon>
        <taxon>Marasmiineae</taxon>
        <taxon>Mycenaceae</taxon>
        <taxon>Mycena</taxon>
    </lineage>
</organism>
<dbReference type="AlphaFoldDB" id="A0A8H6S672"/>
<protein>
    <submittedName>
        <fullName evidence="3">RNase H domain-containing protein</fullName>
    </submittedName>
</protein>